<dbReference type="PANTHER" id="PTHR46546:SF4">
    <property type="entry name" value="SHEWANELLA-LIKE PROTEIN PHOSPHATASE 1"/>
    <property type="match status" value="1"/>
</dbReference>
<evidence type="ECO:0000259" key="2">
    <source>
        <dbReference type="Pfam" id="PF00149"/>
    </source>
</evidence>
<feature type="region of interest" description="Disordered" evidence="1">
    <location>
        <begin position="1"/>
        <end position="50"/>
    </location>
</feature>
<protein>
    <recommendedName>
        <fullName evidence="2">Calcineurin-like phosphoesterase domain-containing protein</fullName>
    </recommendedName>
</protein>
<organism evidence="3">
    <name type="scientific">Ostreococcus sp. 'lucimarinus'</name>
    <dbReference type="NCBI Taxonomy" id="242159"/>
    <lineage>
        <taxon>Eukaryota</taxon>
        <taxon>Viridiplantae</taxon>
        <taxon>Chlorophyta</taxon>
        <taxon>Mamiellophyceae</taxon>
        <taxon>Mamiellales</taxon>
        <taxon>Bathycoccaceae</taxon>
        <taxon>Ostreococcus</taxon>
    </lineage>
</organism>
<feature type="compositionally biased region" description="Low complexity" evidence="1">
    <location>
        <begin position="8"/>
        <end position="17"/>
    </location>
</feature>
<dbReference type="GO" id="GO:0016787">
    <property type="term" value="F:hydrolase activity"/>
    <property type="evidence" value="ECO:0007669"/>
    <property type="project" value="InterPro"/>
</dbReference>
<dbReference type="InterPro" id="IPR029052">
    <property type="entry name" value="Metallo-depent_PP-like"/>
</dbReference>
<sequence>MTRGPLDARAATTMARATRTRGDGARGTSEGARGTRATAVPGRATRGATRECATRAKAKGEETYPQLRVAAPGRVVAIGDLHGDIGQARRALRMAGVLDDEDDAGNPRWVGGDTTLVQLGDILDRGDDEIGILILLQKLDKEAQKQGGRVYVMNGNHEVLNVSGDFRYVSRGAFGESTRFSQHLVKLFGDKFRDAFGVDEEDAWARQSKARIGLFSPGGPLAQQLSMHHTVLIVNDTVFAHGGLVPRHVEFGLDKLNRAVTDWMRGKEIKDDETRQALGMAIGGVRDSIVWHRAYGTEKFATDEDRSTSCELLGKTLGMIDGVSRLVVGHTPQLGGANCECNGQIWRIDVGMSFGVLGAEPQVLEIDGDEVRVLSSSSVREKTKA</sequence>
<gene>
    <name evidence="3" type="ORF">OLUC0939_LOCUS6230</name>
</gene>
<dbReference type="InterPro" id="IPR004843">
    <property type="entry name" value="Calcineurin-like_PHP"/>
</dbReference>
<dbReference type="PANTHER" id="PTHR46546">
    <property type="entry name" value="SHEWANELLA-LIKE PROTEIN PHOSPHATASE 1"/>
    <property type="match status" value="1"/>
</dbReference>
<reference evidence="3" key="1">
    <citation type="submission" date="2021-01" db="EMBL/GenBank/DDBJ databases">
        <authorList>
            <person name="Corre E."/>
            <person name="Pelletier E."/>
            <person name="Niang G."/>
            <person name="Scheremetjew M."/>
            <person name="Finn R."/>
            <person name="Kale V."/>
            <person name="Holt S."/>
            <person name="Cochrane G."/>
            <person name="Meng A."/>
            <person name="Brown T."/>
            <person name="Cohen L."/>
        </authorList>
    </citation>
    <scope>NUCLEOTIDE SEQUENCE</scope>
    <source>
        <strain evidence="3">Clade-A-BCC118000</strain>
    </source>
</reference>
<name>A0A7R9T551_9CHLO</name>
<feature type="domain" description="Calcineurin-like phosphoesterase" evidence="2">
    <location>
        <begin position="74"/>
        <end position="268"/>
    </location>
</feature>
<accession>A0A7R9T551</accession>
<dbReference type="Pfam" id="PF00149">
    <property type="entry name" value="Metallophos"/>
    <property type="match status" value="1"/>
</dbReference>
<proteinExistence type="predicted"/>
<dbReference type="AlphaFoldDB" id="A0A7R9T551"/>
<evidence type="ECO:0000256" key="1">
    <source>
        <dbReference type="SAM" id="MobiDB-lite"/>
    </source>
</evidence>
<evidence type="ECO:0000313" key="3">
    <source>
        <dbReference type="EMBL" id="CAD8225490.1"/>
    </source>
</evidence>
<dbReference type="SUPFAM" id="SSF56300">
    <property type="entry name" value="Metallo-dependent phosphatases"/>
    <property type="match status" value="1"/>
</dbReference>
<dbReference type="Gene3D" id="3.60.21.10">
    <property type="match status" value="1"/>
</dbReference>
<dbReference type="EMBL" id="HBDX01007258">
    <property type="protein sequence ID" value="CAD8225490.1"/>
    <property type="molecule type" value="Transcribed_RNA"/>
</dbReference>